<proteinExistence type="predicted"/>
<dbReference type="Proteomes" id="UP001500655">
    <property type="component" value="Unassembled WGS sequence"/>
</dbReference>
<keyword evidence="8 11" id="KW-0472">Membrane</keyword>
<dbReference type="EMBL" id="BAAALS010000004">
    <property type="protein sequence ID" value="GAA1741475.1"/>
    <property type="molecule type" value="Genomic_DNA"/>
</dbReference>
<dbReference type="InterPro" id="IPR002543">
    <property type="entry name" value="FtsK_dom"/>
</dbReference>
<dbReference type="InterPro" id="IPR027417">
    <property type="entry name" value="P-loop_NTPase"/>
</dbReference>
<dbReference type="PANTHER" id="PTHR22683:SF1">
    <property type="entry name" value="TYPE VII SECRETION SYSTEM PROTEIN ESSC"/>
    <property type="match status" value="1"/>
</dbReference>
<evidence type="ECO:0000256" key="6">
    <source>
        <dbReference type="ARBA" id="ARBA00022840"/>
    </source>
</evidence>
<dbReference type="InterPro" id="IPR023836">
    <property type="entry name" value="EccCa-like_Actinobacteria"/>
</dbReference>
<feature type="binding site" evidence="9">
    <location>
        <begin position="478"/>
        <end position="485"/>
    </location>
    <ligand>
        <name>ATP</name>
        <dbReference type="ChEBI" id="CHEBI:30616"/>
    </ligand>
</feature>
<dbReference type="NCBIfam" id="TIGR03924">
    <property type="entry name" value="T7SS_EccC_a"/>
    <property type="match status" value="1"/>
</dbReference>
<evidence type="ECO:0000256" key="10">
    <source>
        <dbReference type="SAM" id="MobiDB-lite"/>
    </source>
</evidence>
<dbReference type="PROSITE" id="PS50901">
    <property type="entry name" value="FTSK"/>
    <property type="match status" value="3"/>
</dbReference>
<keyword evidence="5 9" id="KW-0547">Nucleotide-binding</keyword>
<evidence type="ECO:0000256" key="4">
    <source>
        <dbReference type="ARBA" id="ARBA00022737"/>
    </source>
</evidence>
<feature type="binding site" evidence="9">
    <location>
        <begin position="1117"/>
        <end position="1124"/>
    </location>
    <ligand>
        <name>ATP</name>
        <dbReference type="ChEBI" id="CHEBI:30616"/>
    </ligand>
</feature>
<evidence type="ECO:0000259" key="12">
    <source>
        <dbReference type="PROSITE" id="PS50901"/>
    </source>
</evidence>
<dbReference type="NCBIfam" id="TIGR03925">
    <property type="entry name" value="T7SS_EccC_b"/>
    <property type="match status" value="1"/>
</dbReference>
<evidence type="ECO:0000256" key="7">
    <source>
        <dbReference type="ARBA" id="ARBA00022989"/>
    </source>
</evidence>
<dbReference type="SMART" id="SM00382">
    <property type="entry name" value="AAA"/>
    <property type="match status" value="3"/>
</dbReference>
<dbReference type="InterPro" id="IPR050206">
    <property type="entry name" value="FtsK/SpoIIIE/SftA"/>
</dbReference>
<reference evidence="14" key="1">
    <citation type="journal article" date="2019" name="Int. J. Syst. Evol. Microbiol.">
        <title>The Global Catalogue of Microorganisms (GCM) 10K type strain sequencing project: providing services to taxonomists for standard genome sequencing and annotation.</title>
        <authorList>
            <consortium name="The Broad Institute Genomics Platform"/>
            <consortium name="The Broad Institute Genome Sequencing Center for Infectious Disease"/>
            <person name="Wu L."/>
            <person name="Ma J."/>
        </authorList>
    </citation>
    <scope>NUCLEOTIDE SEQUENCE [LARGE SCALE GENOMIC DNA]</scope>
    <source>
        <strain evidence="14">JCM 13249</strain>
    </source>
</reference>
<keyword evidence="4" id="KW-0677">Repeat</keyword>
<comment type="caution">
    <text evidence="13">The sequence shown here is derived from an EMBL/GenBank/DDBJ whole genome shotgun (WGS) entry which is preliminary data.</text>
</comment>
<keyword evidence="14" id="KW-1185">Reference proteome</keyword>
<feature type="transmembrane region" description="Helical" evidence="11">
    <location>
        <begin position="66"/>
        <end position="86"/>
    </location>
</feature>
<dbReference type="PANTHER" id="PTHR22683">
    <property type="entry name" value="SPORULATION PROTEIN RELATED"/>
    <property type="match status" value="1"/>
</dbReference>
<dbReference type="Pfam" id="PF01580">
    <property type="entry name" value="FtsK_SpoIIIE"/>
    <property type="match status" value="2"/>
</dbReference>
<feature type="domain" description="FtsK" evidence="12">
    <location>
        <begin position="455"/>
        <end position="655"/>
    </location>
</feature>
<accession>A0ABP4VY59</accession>
<evidence type="ECO:0000256" key="3">
    <source>
        <dbReference type="ARBA" id="ARBA00022692"/>
    </source>
</evidence>
<dbReference type="SUPFAM" id="SSF52540">
    <property type="entry name" value="P-loop containing nucleoside triphosphate hydrolases"/>
    <property type="match status" value="3"/>
</dbReference>
<evidence type="ECO:0000256" key="9">
    <source>
        <dbReference type="PROSITE-ProRule" id="PRU00289"/>
    </source>
</evidence>
<dbReference type="Gene3D" id="3.40.50.300">
    <property type="entry name" value="P-loop containing nucleotide triphosphate hydrolases"/>
    <property type="match status" value="3"/>
</dbReference>
<protein>
    <submittedName>
        <fullName evidence="13">Type VII secretion protein EccC</fullName>
    </submittedName>
</protein>
<evidence type="ECO:0000256" key="8">
    <source>
        <dbReference type="ARBA" id="ARBA00023136"/>
    </source>
</evidence>
<feature type="region of interest" description="Disordered" evidence="10">
    <location>
        <begin position="1"/>
        <end position="30"/>
    </location>
</feature>
<dbReference type="InterPro" id="IPR023837">
    <property type="entry name" value="EccCb-like_Actinobacteria"/>
</dbReference>
<feature type="domain" description="FtsK" evidence="12">
    <location>
        <begin position="815"/>
        <end position="1006"/>
    </location>
</feature>
<evidence type="ECO:0000256" key="11">
    <source>
        <dbReference type="SAM" id="Phobius"/>
    </source>
</evidence>
<dbReference type="RefSeq" id="WP_344077376.1">
    <property type="nucleotide sequence ID" value="NZ_BAAALS010000004.1"/>
</dbReference>
<comment type="subcellular location">
    <subcellularLocation>
        <location evidence="1">Cell membrane</location>
        <topology evidence="1">Multi-pass membrane protein</topology>
    </subcellularLocation>
</comment>
<gene>
    <name evidence="13" type="ORF">GCM10009681_10280</name>
</gene>
<name>A0ABP4VY59_9ACTN</name>
<feature type="transmembrane region" description="Helical" evidence="11">
    <location>
        <begin position="37"/>
        <end position="59"/>
    </location>
</feature>
<feature type="binding site" evidence="9">
    <location>
        <begin position="833"/>
        <end position="840"/>
    </location>
    <ligand>
        <name>ATP</name>
        <dbReference type="ChEBI" id="CHEBI:30616"/>
    </ligand>
</feature>
<evidence type="ECO:0000256" key="1">
    <source>
        <dbReference type="ARBA" id="ARBA00004651"/>
    </source>
</evidence>
<evidence type="ECO:0000313" key="14">
    <source>
        <dbReference type="Proteomes" id="UP001500655"/>
    </source>
</evidence>
<keyword evidence="2" id="KW-1003">Cell membrane</keyword>
<evidence type="ECO:0000256" key="2">
    <source>
        <dbReference type="ARBA" id="ARBA00022475"/>
    </source>
</evidence>
<keyword evidence="6 9" id="KW-0067">ATP-binding</keyword>
<feature type="domain" description="FtsK" evidence="12">
    <location>
        <begin position="1100"/>
        <end position="1284"/>
    </location>
</feature>
<evidence type="ECO:0000256" key="5">
    <source>
        <dbReference type="ARBA" id="ARBA00022741"/>
    </source>
</evidence>
<organism evidence="13 14">
    <name type="scientific">Luedemannella helvata</name>
    <dbReference type="NCBI Taxonomy" id="349315"/>
    <lineage>
        <taxon>Bacteria</taxon>
        <taxon>Bacillati</taxon>
        <taxon>Actinomycetota</taxon>
        <taxon>Actinomycetes</taxon>
        <taxon>Micromonosporales</taxon>
        <taxon>Micromonosporaceae</taxon>
        <taxon>Luedemannella</taxon>
    </lineage>
</organism>
<evidence type="ECO:0000313" key="13">
    <source>
        <dbReference type="EMBL" id="GAA1741475.1"/>
    </source>
</evidence>
<dbReference type="InterPro" id="IPR003593">
    <property type="entry name" value="AAA+_ATPase"/>
</dbReference>
<keyword evidence="3 11" id="KW-0812">Transmembrane</keyword>
<sequence>MTTVIVKRPQRRPEPPYPSGEILLESPPELPKPTGRAWGQMMMMLPMLAGSVAMALMFAGQRGGTFAYITGGLFGLSTIGMLASQFGQHAGGASKQEMLQARQEYLRHLAQQRRRAQTAAKAQRRTLLYRHPHPQALWTVAESPRVWERRSGDGDFLTVRIGLGQAELATPLVPPQSKPLEDLEPMCALALRRFLTAYTNVDDLPLIMALDGFSRVYVRGDRDRVADLARAVLAQVSAFHAPDDVLVAVCAAPERRPAWEWVKWLPHGLHPTKVDAVGELRLVATTLTGLEAMLEDVLAGRPRFGPSAATSHPHLVVVADGGDTAGSDHLMTDGGMEGVTVLDLDGTPPRVLDRSTLVLEIAEDGQLHAITYEGRNVLGRPDALSQAEMETLAMGLAPMRPSLVARGDNAVASRDMGFAELLELGDPETFELARMWAPRPNRDRLRVPIGLAQDGTPVELDLKESAQDGMGPHGLLIGATGSGKSELLRTLVLALAATHSSEVLNFVLVDFKGGASFARLDKLPHTSALITNLSDELALVDRMTDAINGELIRRQELLRRAGNYASARDYERARTAGAPLDPLPSLLIICDEFSELLTAKPDFIDMFVQIGRVGRSLGIHLLLASQRLEEGRLRGLDTHLSYRIGLRTFSAMESRVVLGDIAAYELPRSPGHGYLRFGTEPMIRFRAAYVSGRYQRAHTPLISAVAGDEVHIEEYTTAYVPLPAQPAADKPEQPEPEETPEGESLLDVIVARLIGQGMPAHQVWLAPLKEAVPLNDVLPPLISDPARGVTVSAGELHGALRVPVGVVDKPLEQRRDGLWLDLAGAGGHAVVVGGPQSGKSTFMRTLVVGLALTHTPREVQVYCLDFGGGSLSAVRQLPHVGSVATRLDPGLVRRTIAELRQLLTERERRFADHGIDSMASYRRRRNAGEFADDPFGDVFLIVDGWTTIRSDFEDLESHLTEIVTRGLSFGVHVVVSAAQWMDLRPAVRDSFGTRLELRLGDPAGSALDRRAAHNVPRKAPGRGITAEKLQFLTALPRVDGLNSEEDLAASLSSLATDVSKFWTGPGAPPVRLLPTTLPYANLPVRAERSGVPIGIAELDLAPVWLDFATDPHALVFGDSECGKSTFLRSVARAITDRYSLTEARIITVDYRRSLLGAVTTDHQIGYGTSAPVTENIIREVAGVMRSRLPGPDVTAEQLRDRSWWKGPDLYVLVDDYDLVAAGGTNPLTPLVEFLGQARDIGLHLIVTRRSGGASRALYDPVIMRLRELGSSGIVMAGDKNEGILLGNVKPGPQPPGRGWLVTRREGARLVQLAWLAPPE</sequence>
<keyword evidence="7 11" id="KW-1133">Transmembrane helix</keyword>